<proteinExistence type="predicted"/>
<accession>A0A8K0MEE0</accession>
<gene>
    <name evidence="2" type="ORF">FNV43_RR17044</name>
</gene>
<comment type="caution">
    <text evidence="2">The sequence shown here is derived from an EMBL/GenBank/DDBJ whole genome shotgun (WGS) entry which is preliminary data.</text>
</comment>
<evidence type="ECO:0000256" key="1">
    <source>
        <dbReference type="SAM" id="MobiDB-lite"/>
    </source>
</evidence>
<sequence>MLGVQRFGCSGGSSSTPIRNPDSGFSSNGSLLFKTVVGTSEGESPLVFAPLIQRFLFLKLETEQDDLSWFTKGSLVRGEQVVLSDSEIEVQGVGVVAGSEIPTRAKGDDVVMVDASALVSPEPVN</sequence>
<feature type="compositionally biased region" description="Polar residues" evidence="1">
    <location>
        <begin position="12"/>
        <end position="26"/>
    </location>
</feature>
<evidence type="ECO:0000313" key="3">
    <source>
        <dbReference type="Proteomes" id="UP000796880"/>
    </source>
</evidence>
<feature type="region of interest" description="Disordered" evidence="1">
    <location>
        <begin position="1"/>
        <end position="26"/>
    </location>
</feature>
<evidence type="ECO:0000313" key="2">
    <source>
        <dbReference type="EMBL" id="KAF3443123.1"/>
    </source>
</evidence>
<dbReference type="AlphaFoldDB" id="A0A8K0MEE0"/>
<reference evidence="2" key="1">
    <citation type="submission" date="2020-03" db="EMBL/GenBank/DDBJ databases">
        <title>A high-quality chromosome-level genome assembly of a woody plant with both climbing and erect habits, Rhamnella rubrinervis.</title>
        <authorList>
            <person name="Lu Z."/>
            <person name="Yang Y."/>
            <person name="Zhu X."/>
            <person name="Sun Y."/>
        </authorList>
    </citation>
    <scope>NUCLEOTIDE SEQUENCE</scope>
    <source>
        <strain evidence="2">BYM</strain>
        <tissue evidence="2">Leaf</tissue>
    </source>
</reference>
<keyword evidence="3" id="KW-1185">Reference proteome</keyword>
<dbReference type="EMBL" id="VOIH02000007">
    <property type="protein sequence ID" value="KAF3443123.1"/>
    <property type="molecule type" value="Genomic_DNA"/>
</dbReference>
<dbReference type="Proteomes" id="UP000796880">
    <property type="component" value="Unassembled WGS sequence"/>
</dbReference>
<name>A0A8K0MEE0_9ROSA</name>
<protein>
    <submittedName>
        <fullName evidence="2">Uncharacterized protein</fullName>
    </submittedName>
</protein>
<organism evidence="2 3">
    <name type="scientific">Rhamnella rubrinervis</name>
    <dbReference type="NCBI Taxonomy" id="2594499"/>
    <lineage>
        <taxon>Eukaryota</taxon>
        <taxon>Viridiplantae</taxon>
        <taxon>Streptophyta</taxon>
        <taxon>Embryophyta</taxon>
        <taxon>Tracheophyta</taxon>
        <taxon>Spermatophyta</taxon>
        <taxon>Magnoliopsida</taxon>
        <taxon>eudicotyledons</taxon>
        <taxon>Gunneridae</taxon>
        <taxon>Pentapetalae</taxon>
        <taxon>rosids</taxon>
        <taxon>fabids</taxon>
        <taxon>Rosales</taxon>
        <taxon>Rhamnaceae</taxon>
        <taxon>rhamnoid group</taxon>
        <taxon>Rhamneae</taxon>
        <taxon>Rhamnella</taxon>
    </lineage>
</organism>